<keyword evidence="9" id="KW-0676">Redox-active center</keyword>
<evidence type="ECO:0000256" key="2">
    <source>
        <dbReference type="ARBA" id="ARBA00006214"/>
    </source>
</evidence>
<feature type="transmembrane region" description="Helical" evidence="10">
    <location>
        <begin position="7"/>
        <end position="24"/>
    </location>
</feature>
<evidence type="ECO:0000256" key="4">
    <source>
        <dbReference type="ARBA" id="ARBA00022719"/>
    </source>
</evidence>
<dbReference type="GO" id="GO:0048038">
    <property type="term" value="F:quinone binding"/>
    <property type="evidence" value="ECO:0007669"/>
    <property type="project" value="UniProtKB-KW"/>
</dbReference>
<keyword evidence="3 10" id="KW-0812">Transmembrane</keyword>
<dbReference type="GO" id="GO:0016491">
    <property type="term" value="F:oxidoreductase activity"/>
    <property type="evidence" value="ECO:0007669"/>
    <property type="project" value="UniProtKB-KW"/>
</dbReference>
<dbReference type="Proteomes" id="UP000176364">
    <property type="component" value="Unassembled WGS sequence"/>
</dbReference>
<evidence type="ECO:0000256" key="6">
    <source>
        <dbReference type="ARBA" id="ARBA00023002"/>
    </source>
</evidence>
<dbReference type="SMART" id="SM00756">
    <property type="entry name" value="VKc"/>
    <property type="match status" value="1"/>
</dbReference>
<accession>A0A1F5DV45</accession>
<dbReference type="Gene3D" id="1.20.1440.130">
    <property type="entry name" value="VKOR domain"/>
    <property type="match status" value="1"/>
</dbReference>
<evidence type="ECO:0000256" key="8">
    <source>
        <dbReference type="ARBA" id="ARBA00023157"/>
    </source>
</evidence>
<feature type="transmembrane region" description="Helical" evidence="10">
    <location>
        <begin position="81"/>
        <end position="101"/>
    </location>
</feature>
<dbReference type="CDD" id="cd12918">
    <property type="entry name" value="VKOR_arc"/>
    <property type="match status" value="1"/>
</dbReference>
<keyword evidence="6" id="KW-0560">Oxidoreductase</keyword>
<dbReference type="EMBL" id="MEZQ01000041">
    <property type="protein sequence ID" value="OGD59002.1"/>
    <property type="molecule type" value="Genomic_DNA"/>
</dbReference>
<evidence type="ECO:0000256" key="1">
    <source>
        <dbReference type="ARBA" id="ARBA00004141"/>
    </source>
</evidence>
<gene>
    <name evidence="12" type="ORF">A3I57_02515</name>
</gene>
<protein>
    <recommendedName>
        <fullName evidence="11">Vitamin K epoxide reductase domain-containing protein</fullName>
    </recommendedName>
</protein>
<keyword evidence="4" id="KW-0874">Quinone</keyword>
<dbReference type="InterPro" id="IPR012932">
    <property type="entry name" value="VKOR"/>
</dbReference>
<sequence length="139" mass="15355">MNKLFKASAILAGIGIILASYLFYSYLAPVPPGWCDINSTVNCDAVTKGPLAEFLGVPVSLVGLIGYITILYASIMKFKKLHLFMVSFGMVFCLRLIYLEIFQEKVFCPVCGACQLVMLILFIISLKLNAAHDRVAPRQ</sequence>
<evidence type="ECO:0000259" key="11">
    <source>
        <dbReference type="SMART" id="SM00756"/>
    </source>
</evidence>
<comment type="caution">
    <text evidence="12">The sequence shown here is derived from an EMBL/GenBank/DDBJ whole genome shotgun (WGS) entry which is preliminary data.</text>
</comment>
<dbReference type="AlphaFoldDB" id="A0A1F5DV45"/>
<evidence type="ECO:0000256" key="3">
    <source>
        <dbReference type="ARBA" id="ARBA00022692"/>
    </source>
</evidence>
<organism evidence="12 13">
    <name type="scientific">Candidatus Beckwithbacteria bacterium RIFCSPLOWO2_02_FULL_47_23</name>
    <dbReference type="NCBI Taxonomy" id="1797463"/>
    <lineage>
        <taxon>Bacteria</taxon>
        <taxon>Candidatus Beckwithiibacteriota</taxon>
    </lineage>
</organism>
<comment type="subcellular location">
    <subcellularLocation>
        <location evidence="1">Membrane</location>
        <topology evidence="1">Multi-pass membrane protein</topology>
    </subcellularLocation>
</comment>
<evidence type="ECO:0000313" key="13">
    <source>
        <dbReference type="Proteomes" id="UP000176364"/>
    </source>
</evidence>
<dbReference type="InterPro" id="IPR038354">
    <property type="entry name" value="VKOR_sf"/>
</dbReference>
<keyword evidence="5 10" id="KW-1133">Transmembrane helix</keyword>
<comment type="similarity">
    <text evidence="2">Belongs to the VKOR family.</text>
</comment>
<dbReference type="Pfam" id="PF07884">
    <property type="entry name" value="VKOR"/>
    <property type="match status" value="1"/>
</dbReference>
<keyword evidence="8" id="KW-1015">Disulfide bond</keyword>
<evidence type="ECO:0000256" key="5">
    <source>
        <dbReference type="ARBA" id="ARBA00022989"/>
    </source>
</evidence>
<evidence type="ECO:0000256" key="7">
    <source>
        <dbReference type="ARBA" id="ARBA00023136"/>
    </source>
</evidence>
<feature type="domain" description="Vitamin K epoxide reductase" evidence="11">
    <location>
        <begin position="1"/>
        <end position="129"/>
    </location>
</feature>
<feature type="transmembrane region" description="Helical" evidence="10">
    <location>
        <begin position="107"/>
        <end position="128"/>
    </location>
</feature>
<keyword evidence="7 10" id="KW-0472">Membrane</keyword>
<dbReference type="GO" id="GO:0016020">
    <property type="term" value="C:membrane"/>
    <property type="evidence" value="ECO:0007669"/>
    <property type="project" value="UniProtKB-SubCell"/>
</dbReference>
<proteinExistence type="inferred from homology"/>
<feature type="transmembrane region" description="Helical" evidence="10">
    <location>
        <begin position="54"/>
        <end position="74"/>
    </location>
</feature>
<name>A0A1F5DV45_9BACT</name>
<evidence type="ECO:0000256" key="9">
    <source>
        <dbReference type="ARBA" id="ARBA00023284"/>
    </source>
</evidence>
<reference evidence="12 13" key="1">
    <citation type="journal article" date="2016" name="Nat. Commun.">
        <title>Thousands of microbial genomes shed light on interconnected biogeochemical processes in an aquifer system.</title>
        <authorList>
            <person name="Anantharaman K."/>
            <person name="Brown C.T."/>
            <person name="Hug L.A."/>
            <person name="Sharon I."/>
            <person name="Castelle C.J."/>
            <person name="Probst A.J."/>
            <person name="Thomas B.C."/>
            <person name="Singh A."/>
            <person name="Wilkins M.J."/>
            <person name="Karaoz U."/>
            <person name="Brodie E.L."/>
            <person name="Williams K.H."/>
            <person name="Hubbard S.S."/>
            <person name="Banfield J.F."/>
        </authorList>
    </citation>
    <scope>NUCLEOTIDE SEQUENCE [LARGE SCALE GENOMIC DNA]</scope>
</reference>
<evidence type="ECO:0000256" key="10">
    <source>
        <dbReference type="SAM" id="Phobius"/>
    </source>
</evidence>
<evidence type="ECO:0000313" key="12">
    <source>
        <dbReference type="EMBL" id="OGD59002.1"/>
    </source>
</evidence>